<protein>
    <recommendedName>
        <fullName evidence="7">Aspartate aminotransferase</fullName>
        <ecNumber evidence="7">2.6.1.1</ecNumber>
    </recommendedName>
</protein>
<keyword evidence="6" id="KW-0663">Pyridoxal phosphate</keyword>
<dbReference type="InterPro" id="IPR015424">
    <property type="entry name" value="PyrdxlP-dep_Trfase"/>
</dbReference>
<evidence type="ECO:0000259" key="8">
    <source>
        <dbReference type="Pfam" id="PF00155"/>
    </source>
</evidence>
<comment type="subunit">
    <text evidence="3 7">Homodimer.</text>
</comment>
<dbReference type="PROSITE" id="PS00105">
    <property type="entry name" value="AA_TRANSFER_CLASS_1"/>
    <property type="match status" value="1"/>
</dbReference>
<dbReference type="InterPro" id="IPR000796">
    <property type="entry name" value="Asp_trans"/>
</dbReference>
<evidence type="ECO:0000256" key="1">
    <source>
        <dbReference type="ARBA" id="ARBA00001933"/>
    </source>
</evidence>
<evidence type="ECO:0000256" key="6">
    <source>
        <dbReference type="ARBA" id="ARBA00022898"/>
    </source>
</evidence>
<evidence type="ECO:0000313" key="10">
    <source>
        <dbReference type="Proteomes" id="UP001629113"/>
    </source>
</evidence>
<dbReference type="PRINTS" id="PR00799">
    <property type="entry name" value="TRANSAMINASE"/>
</dbReference>
<dbReference type="Proteomes" id="UP001629113">
    <property type="component" value="Unassembled WGS sequence"/>
</dbReference>
<accession>A0ABR4PAQ7</accession>
<dbReference type="PANTHER" id="PTHR11879:SF20">
    <property type="entry name" value="ASPARTATE AMINOTRANSFERASE"/>
    <property type="match status" value="1"/>
</dbReference>
<evidence type="ECO:0000256" key="3">
    <source>
        <dbReference type="ARBA" id="ARBA00011738"/>
    </source>
</evidence>
<proteinExistence type="inferred from homology"/>
<dbReference type="Pfam" id="PF00155">
    <property type="entry name" value="Aminotran_1_2"/>
    <property type="match status" value="1"/>
</dbReference>
<dbReference type="InterPro" id="IPR015422">
    <property type="entry name" value="PyrdxlP-dep_Trfase_small"/>
</dbReference>
<dbReference type="CDD" id="cd00609">
    <property type="entry name" value="AAT_like"/>
    <property type="match status" value="1"/>
</dbReference>
<dbReference type="SUPFAM" id="SSF53383">
    <property type="entry name" value="PLP-dependent transferases"/>
    <property type="match status" value="1"/>
</dbReference>
<dbReference type="InterPro" id="IPR004839">
    <property type="entry name" value="Aminotransferase_I/II_large"/>
</dbReference>
<organism evidence="9 10">
    <name type="scientific">Phlyctema vagabunda</name>
    <dbReference type="NCBI Taxonomy" id="108571"/>
    <lineage>
        <taxon>Eukaryota</taxon>
        <taxon>Fungi</taxon>
        <taxon>Dikarya</taxon>
        <taxon>Ascomycota</taxon>
        <taxon>Pezizomycotina</taxon>
        <taxon>Leotiomycetes</taxon>
        <taxon>Helotiales</taxon>
        <taxon>Dermateaceae</taxon>
        <taxon>Phlyctema</taxon>
    </lineage>
</organism>
<evidence type="ECO:0000256" key="4">
    <source>
        <dbReference type="ARBA" id="ARBA00022576"/>
    </source>
</evidence>
<dbReference type="InterPro" id="IPR015421">
    <property type="entry name" value="PyrdxlP-dep_Trfase_major"/>
</dbReference>
<name>A0ABR4PAQ7_9HELO</name>
<keyword evidence="4 7" id="KW-0032">Aminotransferase</keyword>
<dbReference type="PANTHER" id="PTHR11879">
    <property type="entry name" value="ASPARTATE AMINOTRANSFERASE"/>
    <property type="match status" value="1"/>
</dbReference>
<evidence type="ECO:0000256" key="7">
    <source>
        <dbReference type="RuleBase" id="RU000480"/>
    </source>
</evidence>
<keyword evidence="10" id="KW-1185">Reference proteome</keyword>
<keyword evidence="5 7" id="KW-0808">Transferase</keyword>
<evidence type="ECO:0000256" key="5">
    <source>
        <dbReference type="ARBA" id="ARBA00022679"/>
    </source>
</evidence>
<evidence type="ECO:0000313" key="9">
    <source>
        <dbReference type="EMBL" id="KAL3420406.1"/>
    </source>
</evidence>
<comment type="miscellaneous">
    <text evidence="7">In eukaryotes there are cytoplasmic, mitochondrial and chloroplastic isozymes.</text>
</comment>
<dbReference type="Gene3D" id="3.40.640.10">
    <property type="entry name" value="Type I PLP-dependent aspartate aminotransferase-like (Major domain)"/>
    <property type="match status" value="1"/>
</dbReference>
<feature type="domain" description="Aminotransferase class I/classII large" evidence="8">
    <location>
        <begin position="32"/>
        <end position="402"/>
    </location>
</feature>
<dbReference type="Gene3D" id="3.90.1150.10">
    <property type="entry name" value="Aspartate Aminotransferase, domain 1"/>
    <property type="match status" value="1"/>
</dbReference>
<reference evidence="9 10" key="1">
    <citation type="submission" date="2024-06" db="EMBL/GenBank/DDBJ databases">
        <title>Complete genome of Phlyctema vagabunda strain 19-DSS-EL-015.</title>
        <authorList>
            <person name="Fiorenzani C."/>
        </authorList>
    </citation>
    <scope>NUCLEOTIDE SEQUENCE [LARGE SCALE GENOMIC DNA]</scope>
    <source>
        <strain evidence="9 10">19-DSS-EL-015</strain>
    </source>
</reference>
<gene>
    <name evidence="9" type="ORF">PVAG01_08905</name>
</gene>
<dbReference type="EC" id="2.6.1.1" evidence="7"/>
<comment type="cofactor">
    <cofactor evidence="1">
        <name>pyridoxal 5'-phosphate</name>
        <dbReference type="ChEBI" id="CHEBI:597326"/>
    </cofactor>
</comment>
<dbReference type="GO" id="GO:0008483">
    <property type="term" value="F:transaminase activity"/>
    <property type="evidence" value="ECO:0007669"/>
    <property type="project" value="UniProtKB-KW"/>
</dbReference>
<comment type="similarity">
    <text evidence="2">Belongs to the class-I pyridoxal-phosphate-dependent aminotransferase family.</text>
</comment>
<comment type="caution">
    <text evidence="9">The sequence shown here is derived from an EMBL/GenBank/DDBJ whole genome shotgun (WGS) entry which is preliminary data.</text>
</comment>
<dbReference type="EMBL" id="JBFCZG010000007">
    <property type="protein sequence ID" value="KAL3420406.1"/>
    <property type="molecule type" value="Genomic_DNA"/>
</dbReference>
<evidence type="ECO:0000256" key="2">
    <source>
        <dbReference type="ARBA" id="ARBA00007441"/>
    </source>
</evidence>
<dbReference type="NCBIfam" id="NF006719">
    <property type="entry name" value="PRK09257.1"/>
    <property type="match status" value="1"/>
</dbReference>
<dbReference type="InterPro" id="IPR004838">
    <property type="entry name" value="NHTrfase_class1_PyrdxlP-BS"/>
</dbReference>
<comment type="catalytic activity">
    <reaction evidence="7">
        <text>L-aspartate + 2-oxoglutarate = oxaloacetate + L-glutamate</text>
        <dbReference type="Rhea" id="RHEA:21824"/>
        <dbReference type="ChEBI" id="CHEBI:16452"/>
        <dbReference type="ChEBI" id="CHEBI:16810"/>
        <dbReference type="ChEBI" id="CHEBI:29985"/>
        <dbReference type="ChEBI" id="CHEBI:29991"/>
        <dbReference type="EC" id="2.6.1.1"/>
    </reaction>
</comment>
<sequence length="409" mass="45008">MPDSRFSNISVLAAGEGFSPIGAGFSKDTSDKKVNLGAGVYRDDNELPWLLPVVKKIEESLIQDPKRDHEYLPVDGLASFVSLARDLLLDLKDDASLISRIASVQTVSGTGANHLAARFLTETLKPQHVWFPDPTWANHKLLWSLVGDVQQSFYPYFDPVTRDIRFDNLIATLEKEATAGDVIVLHACAHNPTGVDPSKSQWEKIADLCERKQLFPLFDCAYQGFATGDIDEDAWAIRHFFRRGTLEIGIAQSFSKNFGLYGERVGALHLVTNSPQAAAKSRVQLMMLQGGEISTPPAYGAKIVAKVLGDAELRLEWQADLTTMTSRLKDMRHALYDELVKLGTPGTWDHLVSQIGMFSYSGLTKVQVEALGIKHHIYAYSTGRISIGGLTTKNVSYVAAAIDSVVRDG</sequence>